<dbReference type="InterPro" id="IPR036457">
    <property type="entry name" value="PPM-type-like_dom_sf"/>
</dbReference>
<gene>
    <name evidence="1" type="ORF">NCTC13160_03387</name>
</gene>
<accession>A0A378YSK8</accession>
<proteinExistence type="predicted"/>
<dbReference type="AlphaFoldDB" id="A0A378YSK8"/>
<dbReference type="STRING" id="93220.A6P55_14390"/>
<reference evidence="1 2" key="1">
    <citation type="submission" date="2018-06" db="EMBL/GenBank/DDBJ databases">
        <authorList>
            <consortium name="Pathogen Informatics"/>
            <person name="Doyle S."/>
        </authorList>
    </citation>
    <scope>NUCLEOTIDE SEQUENCE [LARGE SCALE GENOMIC DNA]</scope>
    <source>
        <strain evidence="1 2">NCTC13160</strain>
    </source>
</reference>
<dbReference type="EMBL" id="UGSG01000001">
    <property type="protein sequence ID" value="SUA79763.1"/>
    <property type="molecule type" value="Genomic_DNA"/>
</dbReference>
<protein>
    <recommendedName>
        <fullName evidence="3">PPM-type phosphatase domain-containing protein</fullName>
    </recommendedName>
</protein>
<evidence type="ECO:0000313" key="2">
    <source>
        <dbReference type="Proteomes" id="UP000254573"/>
    </source>
</evidence>
<dbReference type="SUPFAM" id="SSF81606">
    <property type="entry name" value="PP2C-like"/>
    <property type="match status" value="1"/>
</dbReference>
<dbReference type="Gene3D" id="3.60.40.10">
    <property type="entry name" value="PPM-type phosphatase domain"/>
    <property type="match status" value="1"/>
</dbReference>
<dbReference type="Proteomes" id="UP000254573">
    <property type="component" value="Unassembled WGS sequence"/>
</dbReference>
<evidence type="ECO:0000313" key="1">
    <source>
        <dbReference type="EMBL" id="SUA79763.1"/>
    </source>
</evidence>
<organism evidence="1 2">
    <name type="scientific">Pandoraea pnomenusa</name>
    <dbReference type="NCBI Taxonomy" id="93220"/>
    <lineage>
        <taxon>Bacteria</taxon>
        <taxon>Pseudomonadati</taxon>
        <taxon>Pseudomonadota</taxon>
        <taxon>Betaproteobacteria</taxon>
        <taxon>Burkholderiales</taxon>
        <taxon>Burkholderiaceae</taxon>
        <taxon>Pandoraea</taxon>
    </lineage>
</organism>
<name>A0A378YSK8_9BURK</name>
<evidence type="ECO:0008006" key="3">
    <source>
        <dbReference type="Google" id="ProtNLM"/>
    </source>
</evidence>
<sequence>MENRDACGMFRSSEYMLVVVMDATDHGALGVEFNGAWLTSIAGLLSQEAPSADDVVSAMREAHGGLDVRRYLHERACYAALLLDGEGNATTLTCGDCRVGLQLASGRVLWVSRPHTYSESGVFRYGDQRPVSRHIVTRTLRARRGFESPEMSRLKIEGDAQWIVATDGYWANVASAEQSRDDDASHAIIAPHAGVELDTDCANYILKDYVRDTSPTDVSLMRYVAP</sequence>